<dbReference type="Proteomes" id="UP000295198">
    <property type="component" value="Unassembled WGS sequence"/>
</dbReference>
<keyword evidence="4" id="KW-0575">Peroxidase</keyword>
<comment type="caution">
    <text evidence="4">The sequence shown here is derived from an EMBL/GenBank/DDBJ whole genome shotgun (WGS) entry which is preliminary data.</text>
</comment>
<dbReference type="PANTHER" id="PTHR11475:SF4">
    <property type="entry name" value="CHORION PEROXIDASE"/>
    <property type="match status" value="1"/>
</dbReference>
<evidence type="ECO:0000256" key="3">
    <source>
        <dbReference type="ARBA" id="ARBA00023180"/>
    </source>
</evidence>
<organism evidence="4 5">
    <name type="scientific">Nocardioides guangzhouensis</name>
    <dbReference type="NCBI Taxonomy" id="2497878"/>
    <lineage>
        <taxon>Bacteria</taxon>
        <taxon>Bacillati</taxon>
        <taxon>Actinomycetota</taxon>
        <taxon>Actinomycetes</taxon>
        <taxon>Propionibacteriales</taxon>
        <taxon>Nocardioidaceae</taxon>
        <taxon>Nocardioides</taxon>
    </lineage>
</organism>
<dbReference type="GO" id="GO:0006979">
    <property type="term" value="P:response to oxidative stress"/>
    <property type="evidence" value="ECO:0007669"/>
    <property type="project" value="InterPro"/>
</dbReference>
<evidence type="ECO:0000256" key="2">
    <source>
        <dbReference type="ARBA" id="ARBA00022525"/>
    </source>
</evidence>
<reference evidence="4 5" key="1">
    <citation type="submission" date="2019-01" db="EMBL/GenBank/DDBJ databases">
        <title>Nocardioides guangzhouensis sp. nov., an actinobacterium isolated from soil.</title>
        <authorList>
            <person name="Fu Y."/>
            <person name="Cai Y."/>
            <person name="Lin Z."/>
            <person name="Chen P."/>
        </authorList>
    </citation>
    <scope>NUCLEOTIDE SEQUENCE [LARGE SCALE GENOMIC DNA]</scope>
    <source>
        <strain evidence="4 5">130</strain>
    </source>
</reference>
<dbReference type="InterPro" id="IPR019791">
    <property type="entry name" value="Haem_peroxidase_animal"/>
</dbReference>
<sequence>MTSAPPTAGGIPAGYTYLGQFVDHDLTFDATKVTFGDLVFPAHLVQGRSPALDLDSLYGAGPLDPVSEAFYDPDGQHLKTGRTVAAGDPAMDGFDLPRKGTGTAAQKRKALIPDHRNDENLAVAQTHLAFIRFHNRVLDRLHPNTPPAARFEKARRRVVLHYQWMLRTDYLPRICDKGIVDDVFTNGRKAFEVGASPLSVPTMPVEFSVAAFRFGHSMVR</sequence>
<name>A0A4Q4ZE35_9ACTN</name>
<dbReference type="AlphaFoldDB" id="A0A4Q4ZE35"/>
<protein>
    <submittedName>
        <fullName evidence="4">Heme peroxidase</fullName>
    </submittedName>
</protein>
<dbReference type="GO" id="GO:0020037">
    <property type="term" value="F:heme binding"/>
    <property type="evidence" value="ECO:0007669"/>
    <property type="project" value="InterPro"/>
</dbReference>
<dbReference type="Pfam" id="PF03098">
    <property type="entry name" value="An_peroxidase"/>
    <property type="match status" value="1"/>
</dbReference>
<keyword evidence="5" id="KW-1185">Reference proteome</keyword>
<gene>
    <name evidence="4" type="ORF">EKO23_10850</name>
</gene>
<keyword evidence="4" id="KW-0560">Oxidoreductase</keyword>
<evidence type="ECO:0000313" key="5">
    <source>
        <dbReference type="Proteomes" id="UP000295198"/>
    </source>
</evidence>
<dbReference type="SUPFAM" id="SSF48113">
    <property type="entry name" value="Heme-dependent peroxidases"/>
    <property type="match status" value="1"/>
</dbReference>
<evidence type="ECO:0000313" key="4">
    <source>
        <dbReference type="EMBL" id="RYP85915.1"/>
    </source>
</evidence>
<dbReference type="PANTHER" id="PTHR11475">
    <property type="entry name" value="OXIDASE/PEROXIDASE"/>
    <property type="match status" value="1"/>
</dbReference>
<dbReference type="EMBL" id="SDKM01000014">
    <property type="protein sequence ID" value="RYP85915.1"/>
    <property type="molecule type" value="Genomic_DNA"/>
</dbReference>
<dbReference type="PROSITE" id="PS50292">
    <property type="entry name" value="PEROXIDASE_3"/>
    <property type="match status" value="1"/>
</dbReference>
<feature type="non-terminal residue" evidence="4">
    <location>
        <position position="220"/>
    </location>
</feature>
<dbReference type="GO" id="GO:0004601">
    <property type="term" value="F:peroxidase activity"/>
    <property type="evidence" value="ECO:0007669"/>
    <property type="project" value="UniProtKB-KW"/>
</dbReference>
<proteinExistence type="predicted"/>
<evidence type="ECO:0000256" key="1">
    <source>
        <dbReference type="ARBA" id="ARBA00004613"/>
    </source>
</evidence>
<dbReference type="Gene3D" id="1.10.640.10">
    <property type="entry name" value="Haem peroxidase domain superfamily, animal type"/>
    <property type="match status" value="1"/>
</dbReference>
<dbReference type="InterPro" id="IPR010255">
    <property type="entry name" value="Haem_peroxidase_sf"/>
</dbReference>
<dbReference type="InterPro" id="IPR037120">
    <property type="entry name" value="Haem_peroxidase_sf_animal"/>
</dbReference>
<comment type="subcellular location">
    <subcellularLocation>
        <location evidence="1">Secreted</location>
    </subcellularLocation>
</comment>
<keyword evidence="3" id="KW-0325">Glycoprotein</keyword>
<accession>A0A4Q4ZE35</accession>
<keyword evidence="2" id="KW-0964">Secreted</keyword>
<dbReference type="GO" id="GO:0005576">
    <property type="term" value="C:extracellular region"/>
    <property type="evidence" value="ECO:0007669"/>
    <property type="project" value="UniProtKB-SubCell"/>
</dbReference>